<dbReference type="Pfam" id="PF04945">
    <property type="entry name" value="YHS"/>
    <property type="match status" value="1"/>
</dbReference>
<dbReference type="STRING" id="1921010.MMIC_P1604"/>
<keyword evidence="1" id="KW-0472">Membrane</keyword>
<evidence type="ECO:0000259" key="2">
    <source>
        <dbReference type="PROSITE" id="PS00028"/>
    </source>
</evidence>
<dbReference type="AlphaFoldDB" id="A0A1L8CNX8"/>
<organism evidence="3 4">
    <name type="scientific">Mariprofundus micogutta</name>
    <dbReference type="NCBI Taxonomy" id="1921010"/>
    <lineage>
        <taxon>Bacteria</taxon>
        <taxon>Pseudomonadati</taxon>
        <taxon>Pseudomonadota</taxon>
        <taxon>Candidatius Mariprofundia</taxon>
        <taxon>Mariprofundales</taxon>
        <taxon>Mariprofundaceae</taxon>
        <taxon>Mariprofundus</taxon>
    </lineage>
</organism>
<dbReference type="InterPro" id="IPR011017">
    <property type="entry name" value="TRASH_dom"/>
</dbReference>
<evidence type="ECO:0000256" key="1">
    <source>
        <dbReference type="SAM" id="Phobius"/>
    </source>
</evidence>
<gene>
    <name evidence="3" type="ORF">MMIC_P1604</name>
</gene>
<feature type="transmembrane region" description="Helical" evidence="1">
    <location>
        <begin position="12"/>
        <end position="32"/>
    </location>
</feature>
<dbReference type="Proteomes" id="UP000231632">
    <property type="component" value="Unassembled WGS sequence"/>
</dbReference>
<protein>
    <submittedName>
        <fullName evidence="3">YHS domain protein</fullName>
    </submittedName>
</protein>
<evidence type="ECO:0000313" key="3">
    <source>
        <dbReference type="EMBL" id="GAV20632.1"/>
    </source>
</evidence>
<feature type="domain" description="C2H2-type" evidence="2">
    <location>
        <begin position="77"/>
        <end position="98"/>
    </location>
</feature>
<proteinExistence type="predicted"/>
<dbReference type="InterPro" id="IPR007029">
    <property type="entry name" value="YHS_dom"/>
</dbReference>
<reference evidence="3 4" key="1">
    <citation type="journal article" date="2017" name="Arch. Microbiol.">
        <title>Mariprofundus micogutta sp. nov., a novel iron-oxidizing zetaproteobacterium isolated from a deep-sea hydrothermal field at the Bayonnaise knoll of the Izu-Ogasawara arc, and a description of Mariprofundales ord. nov. and Zetaproteobacteria classis nov.</title>
        <authorList>
            <person name="Makita H."/>
            <person name="Tanaka E."/>
            <person name="Mitsunobu S."/>
            <person name="Miyazaki M."/>
            <person name="Nunoura T."/>
            <person name="Uematsu K."/>
            <person name="Takaki Y."/>
            <person name="Nishi S."/>
            <person name="Shimamura S."/>
            <person name="Takai K."/>
        </authorList>
    </citation>
    <scope>NUCLEOTIDE SEQUENCE [LARGE SCALE GENOMIC DNA]</scope>
    <source>
        <strain evidence="3 4">ET2</strain>
    </source>
</reference>
<keyword evidence="4" id="KW-1185">Reference proteome</keyword>
<keyword evidence="1" id="KW-0812">Transmembrane</keyword>
<sequence>MEGLGLEGLSSLLIYAGLFYLVMRYGCGAHMIHGHGSHKHEDNKDGGGMFLDPVCGKDVQPNQGYGVMYKGDLYRFCSRQCLDQFDTQPSLFIHNNKHQEESHEQ</sequence>
<dbReference type="EMBL" id="BDFD01000013">
    <property type="protein sequence ID" value="GAV20632.1"/>
    <property type="molecule type" value="Genomic_DNA"/>
</dbReference>
<comment type="caution">
    <text evidence="3">The sequence shown here is derived from an EMBL/GenBank/DDBJ whole genome shotgun (WGS) entry which is preliminary data.</text>
</comment>
<keyword evidence="1" id="KW-1133">Transmembrane helix</keyword>
<name>A0A1L8CNX8_9PROT</name>
<dbReference type="SMART" id="SM00746">
    <property type="entry name" value="TRASH"/>
    <property type="match status" value="1"/>
</dbReference>
<evidence type="ECO:0000313" key="4">
    <source>
        <dbReference type="Proteomes" id="UP000231632"/>
    </source>
</evidence>
<dbReference type="RefSeq" id="WP_227819423.1">
    <property type="nucleotide sequence ID" value="NZ_BDFD01000013.1"/>
</dbReference>
<accession>A0A1L8CNX8</accession>
<dbReference type="PROSITE" id="PS00028">
    <property type="entry name" value="ZINC_FINGER_C2H2_1"/>
    <property type="match status" value="1"/>
</dbReference>
<dbReference type="InterPro" id="IPR013087">
    <property type="entry name" value="Znf_C2H2_type"/>
</dbReference>